<feature type="transmembrane region" description="Helical" evidence="3">
    <location>
        <begin position="445"/>
        <end position="465"/>
    </location>
</feature>
<feature type="transmembrane region" description="Helical" evidence="3">
    <location>
        <begin position="316"/>
        <end position="335"/>
    </location>
</feature>
<organism evidence="4">
    <name type="scientific">Chaetoceros debilis</name>
    <dbReference type="NCBI Taxonomy" id="122233"/>
    <lineage>
        <taxon>Eukaryota</taxon>
        <taxon>Sar</taxon>
        <taxon>Stramenopiles</taxon>
        <taxon>Ochrophyta</taxon>
        <taxon>Bacillariophyta</taxon>
        <taxon>Coscinodiscophyceae</taxon>
        <taxon>Chaetocerotophycidae</taxon>
        <taxon>Chaetocerotales</taxon>
        <taxon>Chaetocerotaceae</taxon>
        <taxon>Chaetoceros</taxon>
    </lineage>
</organism>
<feature type="transmembrane region" description="Helical" evidence="3">
    <location>
        <begin position="51"/>
        <end position="76"/>
    </location>
</feature>
<gene>
    <name evidence="4" type="ORF">CDEB00056_LOCUS19753</name>
</gene>
<feature type="region of interest" description="Disordered" evidence="2">
    <location>
        <begin position="1"/>
        <end position="24"/>
    </location>
</feature>
<feature type="transmembrane region" description="Helical" evidence="3">
    <location>
        <begin position="341"/>
        <end position="366"/>
    </location>
</feature>
<keyword evidence="3" id="KW-1133">Transmembrane helix</keyword>
<accession>A0A7S3VEI3</accession>
<dbReference type="GO" id="GO:0016020">
    <property type="term" value="C:membrane"/>
    <property type="evidence" value="ECO:0007669"/>
    <property type="project" value="InterPro"/>
</dbReference>
<dbReference type="GO" id="GO:0015297">
    <property type="term" value="F:antiporter activity"/>
    <property type="evidence" value="ECO:0007669"/>
    <property type="project" value="InterPro"/>
</dbReference>
<evidence type="ECO:0000256" key="1">
    <source>
        <dbReference type="ARBA" id="ARBA00010199"/>
    </source>
</evidence>
<feature type="transmembrane region" description="Helical" evidence="3">
    <location>
        <begin position="408"/>
        <end position="425"/>
    </location>
</feature>
<evidence type="ECO:0000313" key="4">
    <source>
        <dbReference type="EMBL" id="CAE0474900.1"/>
    </source>
</evidence>
<feature type="transmembrane region" description="Helical" evidence="3">
    <location>
        <begin position="244"/>
        <end position="266"/>
    </location>
</feature>
<protein>
    <recommendedName>
        <fullName evidence="5">Multidrug and toxin extrusion protein</fullName>
    </recommendedName>
</protein>
<feature type="transmembrane region" description="Helical" evidence="3">
    <location>
        <begin position="559"/>
        <end position="578"/>
    </location>
</feature>
<keyword evidence="3" id="KW-0472">Membrane</keyword>
<dbReference type="Pfam" id="PF01554">
    <property type="entry name" value="MatE"/>
    <property type="match status" value="3"/>
</dbReference>
<sequence length="645" mass="71031">MCRNTNTSSYSSSASSSSNADTIKQENSANNGTIKFNWQAYIKEAKKQASIALPTTTGLLLYKIPWIISLHFVGAIGSEELAAAALATTLCNVTGLSFSVGLSFAITTLVGQARGDLLRQGQAMEQNQNQEQLKQKQIEQSKTDPETMEEEISYESSMSVPKQDDMGISYGTMSISKTVDDVNENEEAINDESMPLLTSKTETETVPISYGIDIDIDDMMSQDEDTLMPINIDNQNILLQPLVILYRGLAIQLAFVLPIGLWWIHGIEPVLVYLGQADKLSIMTESYIRILTPGLWAYSINWTVTSFLQSIEMADVPAWAAFVGFLSHVPFNILFVDILGLGYHGVALATVMFQLLQPVIILFYLFGTNKGRERILEGIGARSIGRESLSFWPELYAAIGSIVGIKQYLALALPGIVMISEWWASETAIFLAGTLHPDPDFSLDAMTIYQSINTFFFMFPMGYSVSCSTRVSMYLGMNDPRNAQIASRVGTILSGFISAVGSCFLFFTPHTFLPSLFTSDEDVVSLASQLIPLLAMYTFADGIQNALNSIMKGCGRQKLVMPVVVFAYWAIGLPIAYYNSFVRYEGTTECESGIHPCGVVGLVIGMTSGTWVHFLLLALLVRFAINWDHEAEAAQLRVSAEKRKV</sequence>
<dbReference type="PANTHER" id="PTHR11206">
    <property type="entry name" value="MULTIDRUG RESISTANCE PROTEIN"/>
    <property type="match status" value="1"/>
</dbReference>
<name>A0A7S3VEI3_9STRA</name>
<dbReference type="AlphaFoldDB" id="A0A7S3VEI3"/>
<proteinExistence type="inferred from homology"/>
<feature type="transmembrane region" description="Helical" evidence="3">
    <location>
        <begin position="485"/>
        <end position="507"/>
    </location>
</feature>
<feature type="transmembrane region" description="Helical" evidence="3">
    <location>
        <begin position="82"/>
        <end position="110"/>
    </location>
</feature>
<evidence type="ECO:0008006" key="5">
    <source>
        <dbReference type="Google" id="ProtNLM"/>
    </source>
</evidence>
<feature type="region of interest" description="Disordered" evidence="2">
    <location>
        <begin position="124"/>
        <end position="158"/>
    </location>
</feature>
<keyword evidence="3" id="KW-0812">Transmembrane</keyword>
<feature type="transmembrane region" description="Helical" evidence="3">
    <location>
        <begin position="598"/>
        <end position="621"/>
    </location>
</feature>
<comment type="similarity">
    <text evidence="1">Belongs to the multi antimicrobial extrusion (MATE) (TC 2.A.66.1) family.</text>
</comment>
<dbReference type="GO" id="GO:0042910">
    <property type="term" value="F:xenobiotic transmembrane transporter activity"/>
    <property type="evidence" value="ECO:0007669"/>
    <property type="project" value="InterPro"/>
</dbReference>
<feature type="transmembrane region" description="Helical" evidence="3">
    <location>
        <begin position="286"/>
        <end position="304"/>
    </location>
</feature>
<evidence type="ECO:0000256" key="3">
    <source>
        <dbReference type="SAM" id="Phobius"/>
    </source>
</evidence>
<dbReference type="NCBIfam" id="TIGR00797">
    <property type="entry name" value="matE"/>
    <property type="match status" value="1"/>
</dbReference>
<evidence type="ECO:0000256" key="2">
    <source>
        <dbReference type="SAM" id="MobiDB-lite"/>
    </source>
</evidence>
<feature type="compositionally biased region" description="Low complexity" evidence="2">
    <location>
        <begin position="8"/>
        <end position="18"/>
    </location>
</feature>
<feature type="compositionally biased region" description="Basic and acidic residues" evidence="2">
    <location>
        <begin position="133"/>
        <end position="145"/>
    </location>
</feature>
<dbReference type="InterPro" id="IPR002528">
    <property type="entry name" value="MATE_fam"/>
</dbReference>
<feature type="transmembrane region" description="Helical" evidence="3">
    <location>
        <begin position="527"/>
        <end position="547"/>
    </location>
</feature>
<reference evidence="4" key="1">
    <citation type="submission" date="2021-01" db="EMBL/GenBank/DDBJ databases">
        <authorList>
            <person name="Corre E."/>
            <person name="Pelletier E."/>
            <person name="Niang G."/>
            <person name="Scheremetjew M."/>
            <person name="Finn R."/>
            <person name="Kale V."/>
            <person name="Holt S."/>
            <person name="Cochrane G."/>
            <person name="Meng A."/>
            <person name="Brown T."/>
            <person name="Cohen L."/>
        </authorList>
    </citation>
    <scope>NUCLEOTIDE SEQUENCE</scope>
    <source>
        <strain evidence="4">MM31A-1</strain>
    </source>
</reference>
<dbReference type="EMBL" id="HBIO01025761">
    <property type="protein sequence ID" value="CAE0474900.1"/>
    <property type="molecule type" value="Transcribed_RNA"/>
</dbReference>